<evidence type="ECO:0000313" key="3">
    <source>
        <dbReference type="Proteomes" id="UP000001449"/>
    </source>
</evidence>
<dbReference type="InParanoid" id="B8CED8"/>
<keyword evidence="1" id="KW-0732">Signal</keyword>
<dbReference type="GeneID" id="7453091"/>
<reference evidence="2 3" key="2">
    <citation type="journal article" date="2008" name="Nature">
        <title>The Phaeodactylum genome reveals the evolutionary history of diatom genomes.</title>
        <authorList>
            <person name="Bowler C."/>
            <person name="Allen A.E."/>
            <person name="Badger J.H."/>
            <person name="Grimwood J."/>
            <person name="Jabbari K."/>
            <person name="Kuo A."/>
            <person name="Maheswari U."/>
            <person name="Martens C."/>
            <person name="Maumus F."/>
            <person name="Otillar R.P."/>
            <person name="Rayko E."/>
            <person name="Salamov A."/>
            <person name="Vandepoele K."/>
            <person name="Beszteri B."/>
            <person name="Gruber A."/>
            <person name="Heijde M."/>
            <person name="Katinka M."/>
            <person name="Mock T."/>
            <person name="Valentin K."/>
            <person name="Verret F."/>
            <person name="Berges J.A."/>
            <person name="Brownlee C."/>
            <person name="Cadoret J.P."/>
            <person name="Chiovitti A."/>
            <person name="Choi C.J."/>
            <person name="Coesel S."/>
            <person name="De Martino A."/>
            <person name="Detter J.C."/>
            <person name="Durkin C."/>
            <person name="Falciatore A."/>
            <person name="Fournet J."/>
            <person name="Haruta M."/>
            <person name="Huysman M.J."/>
            <person name="Jenkins B.D."/>
            <person name="Jiroutova K."/>
            <person name="Jorgensen R.E."/>
            <person name="Joubert Y."/>
            <person name="Kaplan A."/>
            <person name="Kroger N."/>
            <person name="Kroth P.G."/>
            <person name="La Roche J."/>
            <person name="Lindquist E."/>
            <person name="Lommer M."/>
            <person name="Martin-Jezequel V."/>
            <person name="Lopez P.J."/>
            <person name="Lucas S."/>
            <person name="Mangogna M."/>
            <person name="McGinnis K."/>
            <person name="Medlin L.K."/>
            <person name="Montsant A."/>
            <person name="Oudot-Le Secq M.P."/>
            <person name="Napoli C."/>
            <person name="Obornik M."/>
            <person name="Parker M.S."/>
            <person name="Petit J.L."/>
            <person name="Porcel B.M."/>
            <person name="Poulsen N."/>
            <person name="Robison M."/>
            <person name="Rychlewski L."/>
            <person name="Rynearson T.A."/>
            <person name="Schmutz J."/>
            <person name="Shapiro H."/>
            <person name="Siaut M."/>
            <person name="Stanley M."/>
            <person name="Sussman M.R."/>
            <person name="Taylor A.R."/>
            <person name="Vardi A."/>
            <person name="von Dassow P."/>
            <person name="Vyverman W."/>
            <person name="Willis A."/>
            <person name="Wyrwicz L.S."/>
            <person name="Rokhsar D.S."/>
            <person name="Weissenbach J."/>
            <person name="Armbrust E.V."/>
            <person name="Green B.R."/>
            <person name="Van de Peer Y."/>
            <person name="Grigoriev I.V."/>
        </authorList>
    </citation>
    <scope>NUCLEOTIDE SEQUENCE [LARGE SCALE GENOMIC DNA]</scope>
    <source>
        <strain evidence="2 3">CCMP1335</strain>
    </source>
</reference>
<dbReference type="Proteomes" id="UP000001449">
    <property type="component" value="Chromosome 17"/>
</dbReference>
<gene>
    <name evidence="2" type="ORF">THAPSDRAFT_10741</name>
</gene>
<dbReference type="eggNOG" id="ENOG502SPRJ">
    <property type="taxonomic scope" value="Eukaryota"/>
</dbReference>
<dbReference type="HOGENOM" id="CLU_147699_0_0_1"/>
<sequence>MKLISLLATAAIGSTQAFAPVSNNGKTVSTHLRAEIGDSGVAFEHVARPSGGPGDSESLKACQSLLSEYLPKLKALPGAQVTRQVCGGCLDFKVSITQPLEEHGAWAEANYDPIESEFMEKLKGIEGTSLHEVQEITFETL</sequence>
<proteinExistence type="predicted"/>
<feature type="chain" id="PRO_5002869816" evidence="1">
    <location>
        <begin position="18"/>
        <end position="141"/>
    </location>
</feature>
<reference evidence="2 3" key="1">
    <citation type="journal article" date="2004" name="Science">
        <title>The genome of the diatom Thalassiosira pseudonana: ecology, evolution, and metabolism.</title>
        <authorList>
            <person name="Armbrust E.V."/>
            <person name="Berges J.A."/>
            <person name="Bowler C."/>
            <person name="Green B.R."/>
            <person name="Martinez D."/>
            <person name="Putnam N.H."/>
            <person name="Zhou S."/>
            <person name="Allen A.E."/>
            <person name="Apt K.E."/>
            <person name="Bechner M."/>
            <person name="Brzezinski M.A."/>
            <person name="Chaal B.K."/>
            <person name="Chiovitti A."/>
            <person name="Davis A.K."/>
            <person name="Demarest M.S."/>
            <person name="Detter J.C."/>
            <person name="Glavina T."/>
            <person name="Goodstein D."/>
            <person name="Hadi M.Z."/>
            <person name="Hellsten U."/>
            <person name="Hildebrand M."/>
            <person name="Jenkins B.D."/>
            <person name="Jurka J."/>
            <person name="Kapitonov V.V."/>
            <person name="Kroger N."/>
            <person name="Lau W.W."/>
            <person name="Lane T.W."/>
            <person name="Larimer F.W."/>
            <person name="Lippmeier J.C."/>
            <person name="Lucas S."/>
            <person name="Medina M."/>
            <person name="Montsant A."/>
            <person name="Obornik M."/>
            <person name="Parker M.S."/>
            <person name="Palenik B."/>
            <person name="Pazour G.J."/>
            <person name="Richardson P.M."/>
            <person name="Rynearson T.A."/>
            <person name="Saito M.A."/>
            <person name="Schwartz D.C."/>
            <person name="Thamatrakoln K."/>
            <person name="Valentin K."/>
            <person name="Vardi A."/>
            <person name="Wilkerson F.P."/>
            <person name="Rokhsar D.S."/>
        </authorList>
    </citation>
    <scope>NUCLEOTIDE SEQUENCE [LARGE SCALE GENOMIC DNA]</scope>
    <source>
        <strain evidence="2 3">CCMP1335</strain>
    </source>
</reference>
<dbReference type="PaxDb" id="35128-Thaps10741"/>
<name>B8CED8_THAPS</name>
<dbReference type="RefSeq" id="XP_002294421.1">
    <property type="nucleotide sequence ID" value="XM_002294385.1"/>
</dbReference>
<dbReference type="KEGG" id="tps:THAPSDRAFT_10741"/>
<organism evidence="2 3">
    <name type="scientific">Thalassiosira pseudonana</name>
    <name type="common">Marine diatom</name>
    <name type="synonym">Cyclotella nana</name>
    <dbReference type="NCBI Taxonomy" id="35128"/>
    <lineage>
        <taxon>Eukaryota</taxon>
        <taxon>Sar</taxon>
        <taxon>Stramenopiles</taxon>
        <taxon>Ochrophyta</taxon>
        <taxon>Bacillariophyta</taxon>
        <taxon>Coscinodiscophyceae</taxon>
        <taxon>Thalassiosirophycidae</taxon>
        <taxon>Thalassiosirales</taxon>
        <taxon>Thalassiosiraceae</taxon>
        <taxon>Thalassiosira</taxon>
    </lineage>
</organism>
<protein>
    <submittedName>
        <fullName evidence="2">Uncharacterized protein</fullName>
    </submittedName>
</protein>
<accession>B8CED8</accession>
<dbReference type="AlphaFoldDB" id="B8CED8"/>
<keyword evidence="3" id="KW-1185">Reference proteome</keyword>
<evidence type="ECO:0000313" key="2">
    <source>
        <dbReference type="EMBL" id="EED88255.1"/>
    </source>
</evidence>
<evidence type="ECO:0000256" key="1">
    <source>
        <dbReference type="SAM" id="SignalP"/>
    </source>
</evidence>
<dbReference type="EMBL" id="CM000651">
    <property type="protein sequence ID" value="EED88255.1"/>
    <property type="molecule type" value="Genomic_DNA"/>
</dbReference>
<feature type="signal peptide" evidence="1">
    <location>
        <begin position="1"/>
        <end position="17"/>
    </location>
</feature>
<dbReference type="OMA" id="AWAEANY"/>